<comment type="caution">
    <text evidence="1">The sequence shown here is derived from an EMBL/GenBank/DDBJ whole genome shotgun (WGS) entry which is preliminary data.</text>
</comment>
<dbReference type="Pfam" id="PF11006">
    <property type="entry name" value="DUF2845"/>
    <property type="match status" value="2"/>
</dbReference>
<name>A0A853I5D3_9GAMM</name>
<protein>
    <submittedName>
        <fullName evidence="1">DUF2845 domain-containing protein</fullName>
    </submittedName>
</protein>
<evidence type="ECO:0000313" key="2">
    <source>
        <dbReference type="Proteomes" id="UP000569732"/>
    </source>
</evidence>
<accession>A0A853I5D3</accession>
<organism evidence="1 2">
    <name type="scientific">Spartinivicinus marinus</name>
    <dbReference type="NCBI Taxonomy" id="2994442"/>
    <lineage>
        <taxon>Bacteria</taxon>
        <taxon>Pseudomonadati</taxon>
        <taxon>Pseudomonadota</taxon>
        <taxon>Gammaproteobacteria</taxon>
        <taxon>Oceanospirillales</taxon>
        <taxon>Zooshikellaceae</taxon>
        <taxon>Spartinivicinus</taxon>
    </lineage>
</organism>
<dbReference type="AlphaFoldDB" id="A0A853I5D3"/>
<gene>
    <name evidence="1" type="ORF">H0A36_18035</name>
</gene>
<reference evidence="1 2" key="1">
    <citation type="submission" date="2020-07" db="EMBL/GenBank/DDBJ databases">
        <title>Endozoicomonas sp. nov., isolated from sediment.</title>
        <authorList>
            <person name="Gu T."/>
        </authorList>
    </citation>
    <scope>NUCLEOTIDE SEQUENCE [LARGE SCALE GENOMIC DNA]</scope>
    <source>
        <strain evidence="1 2">SM1973</strain>
    </source>
</reference>
<dbReference type="EMBL" id="JACCKB010000031">
    <property type="protein sequence ID" value="NYZ67919.1"/>
    <property type="molecule type" value="Genomic_DNA"/>
</dbReference>
<dbReference type="InterPro" id="IPR021268">
    <property type="entry name" value="DUF2845"/>
</dbReference>
<evidence type="ECO:0000313" key="1">
    <source>
        <dbReference type="EMBL" id="NYZ67919.1"/>
    </source>
</evidence>
<dbReference type="Proteomes" id="UP000569732">
    <property type="component" value="Unassembled WGS sequence"/>
</dbReference>
<sequence length="197" mass="22870">MFHFSRAIVIITSLVIGWALSLPGYAFRCKTKLVVEGYTTGQVINRCGKPAIREEIVVEYIRRYHDGYEASNYVTKEFWVYGASSSRFIRILTFEDDELVKIETGGYGGHIAKRINCLEPKGAIEQGDNIALVAYLCGEPTRARLIGRIKGRYFYRGYNFSNQIIEEWDYFQRGSNRKRVYRFRDGILDSIREDDLY</sequence>
<proteinExistence type="predicted"/>
<dbReference type="RefSeq" id="WP_180569935.1">
    <property type="nucleotide sequence ID" value="NZ_JACCKB010000031.1"/>
</dbReference>
<keyword evidence="2" id="KW-1185">Reference proteome</keyword>